<dbReference type="PANTHER" id="PTHR12184">
    <property type="entry name" value="UBIQUINOL-CYTOCHROME C REDUCTASE COMPLEX ASSEMBLY FACTOR 1 FAMILY MEMBER"/>
    <property type="match status" value="1"/>
</dbReference>
<evidence type="ECO:0000259" key="2">
    <source>
        <dbReference type="Pfam" id="PF03981"/>
    </source>
</evidence>
<dbReference type="InterPro" id="IPR007129">
    <property type="entry name" value="Ubiqinol_cyt_c_chaperone_CPB3"/>
</dbReference>
<dbReference type="InterPro" id="IPR021150">
    <property type="entry name" value="Ubiq_cyt_c_chap"/>
</dbReference>
<feature type="domain" description="Ubiquinol-cytochrome c chaperone" evidence="2">
    <location>
        <begin position="142"/>
        <end position="285"/>
    </location>
</feature>
<comment type="similarity">
    <text evidence="1">Belongs to the CBP3 family.</text>
</comment>
<proteinExistence type="evidence at transcript level"/>
<protein>
    <recommendedName>
        <fullName evidence="2">Ubiquinol-cytochrome c chaperone domain-containing protein</fullName>
    </recommendedName>
</protein>
<sequence length="297" mass="34020">MLSRWSRAISLCPMAGLGERLSRNKLPFPHLQNYSKAVERTTLDKDNNSFSKKDCHRAELDHNDIGSSFQVSGNMAFMSKPCSLALSPNSTLSVQEPEFKGFYRFILRLLLYYSKESRYIRKADVLYKRIIYQVDRPEIYDTFSLEKCFRTTYALLVLHMWLCLSRLKAEGKEGIEFGQYLYEVYNHDVEIRVAAAGVNLLLTTWMKDLEKIFYGNVAAYDAAILPEAAKDELSHVIWRNVFSDEDAPMPKGSSATAVQALARYARREYACLTLTDKEALFSGNIMFSSLRKCSIQS</sequence>
<evidence type="ECO:0000313" key="3">
    <source>
        <dbReference type="EMBL" id="ABK22078.1"/>
    </source>
</evidence>
<dbReference type="EMBL" id="EF082724">
    <property type="protein sequence ID" value="ABK22078.1"/>
    <property type="molecule type" value="mRNA"/>
</dbReference>
<reference evidence="3" key="1">
    <citation type="journal article" date="2008" name="BMC Genomics">
        <title>A conifer genomics resource of 200,000 spruce (Picea spp.) ESTs and 6,464 high-quality, sequence-finished full-length cDNAs for Sitka spruce (Picea sitchensis).</title>
        <authorList>
            <person name="Ralph S.G."/>
            <person name="Chun H.J."/>
            <person name="Kolosova N."/>
            <person name="Cooper D."/>
            <person name="Oddy C."/>
            <person name="Ritland C.E."/>
            <person name="Kirkpatrick R."/>
            <person name="Moore R."/>
            <person name="Barber S."/>
            <person name="Holt R.A."/>
            <person name="Jones S.J."/>
            <person name="Marra M.A."/>
            <person name="Douglas C.J."/>
            <person name="Ritland K."/>
            <person name="Bohlmann J."/>
        </authorList>
    </citation>
    <scope>NUCLEOTIDE SEQUENCE</scope>
    <source>
        <tissue evidence="3">Green portion of the leader tissue</tissue>
    </source>
</reference>
<name>A9NN67_PICSI</name>
<evidence type="ECO:0000256" key="1">
    <source>
        <dbReference type="ARBA" id="ARBA00006407"/>
    </source>
</evidence>
<dbReference type="GO" id="GO:0005739">
    <property type="term" value="C:mitochondrion"/>
    <property type="evidence" value="ECO:0007669"/>
    <property type="project" value="TreeGrafter"/>
</dbReference>
<accession>A9NN67</accession>
<dbReference type="Pfam" id="PF03981">
    <property type="entry name" value="Ubiq_cyt_C_chap"/>
    <property type="match status" value="1"/>
</dbReference>
<dbReference type="AlphaFoldDB" id="A9NN67"/>
<dbReference type="GO" id="GO:0034551">
    <property type="term" value="P:mitochondrial respiratory chain complex III assembly"/>
    <property type="evidence" value="ECO:0007669"/>
    <property type="project" value="TreeGrafter"/>
</dbReference>
<organism evidence="3">
    <name type="scientific">Picea sitchensis</name>
    <name type="common">Sitka spruce</name>
    <name type="synonym">Pinus sitchensis</name>
    <dbReference type="NCBI Taxonomy" id="3332"/>
    <lineage>
        <taxon>Eukaryota</taxon>
        <taxon>Viridiplantae</taxon>
        <taxon>Streptophyta</taxon>
        <taxon>Embryophyta</taxon>
        <taxon>Tracheophyta</taxon>
        <taxon>Spermatophyta</taxon>
        <taxon>Pinopsida</taxon>
        <taxon>Pinidae</taxon>
        <taxon>Conifers I</taxon>
        <taxon>Pinales</taxon>
        <taxon>Pinaceae</taxon>
        <taxon>Picea</taxon>
    </lineage>
</organism>
<dbReference type="PANTHER" id="PTHR12184:SF1">
    <property type="entry name" value="UBIQUINOL-CYTOCHROME-C REDUCTASE COMPLEX ASSEMBLY FACTOR 1"/>
    <property type="match status" value="1"/>
</dbReference>